<evidence type="ECO:0000313" key="8">
    <source>
        <dbReference type="Proteomes" id="UP000070501"/>
    </source>
</evidence>
<dbReference type="GO" id="GO:0016020">
    <property type="term" value="C:membrane"/>
    <property type="evidence" value="ECO:0007669"/>
    <property type="project" value="UniProtKB-SubCell"/>
</dbReference>
<sequence>MPDDYKPPPGPPPSYASGKQQSDDYAPPPGPPPSGFQKLASNNPFNPFSRKHKDQQQQQQQEEQYAPPPGPPPQHDWQTAVPDTSLLPPPPAFFTSFEFSPTNNASGEECALGEQWCVRFPLYRSQGLDGAAQAALAMGNINLFAPPTFRGSVTNAGVGVWRVETRGSAPDTCLATYPPLYTPAQAPSHGNPRKRIYYEVNIARNNKSEVDLALGYTAPPYPAFRLPGWHRGSLAVHGDDGSRFVNDNKGGQSFVGPFKPGDTVGLGMDLTLGAGGQGINVIIFFTRNGVLENQWNLYEERDNEQDAPLEGLQGYHDLCAAIGVFEQVKLEAVFAPGMWKWQGFHTQAL</sequence>
<dbReference type="InParanoid" id="A0A136JG83"/>
<dbReference type="SMART" id="SM00449">
    <property type="entry name" value="SPRY"/>
    <property type="match status" value="1"/>
</dbReference>
<dbReference type="PANTHER" id="PTHR12864">
    <property type="entry name" value="RAN BINDING PROTEIN 9-RELATED"/>
    <property type="match status" value="1"/>
</dbReference>
<reference evidence="8" key="1">
    <citation type="submission" date="2016-02" db="EMBL/GenBank/DDBJ databases">
        <title>Draft genome sequence of Microdochium bolleyi, a fungal endophyte of beachgrass.</title>
        <authorList>
            <consortium name="DOE Joint Genome Institute"/>
            <person name="David A.S."/>
            <person name="May G."/>
            <person name="Haridas S."/>
            <person name="Lim J."/>
            <person name="Wang M."/>
            <person name="Labutti K."/>
            <person name="Lipzen A."/>
            <person name="Barry K."/>
            <person name="Grigoriev I.V."/>
        </authorList>
    </citation>
    <scope>NUCLEOTIDE SEQUENCE [LARGE SCALE GENOMIC DNA]</scope>
    <source>
        <strain evidence="8">J235TASD1</strain>
    </source>
</reference>
<name>A0A136JG83_9PEZI</name>
<comment type="subcellular location">
    <subcellularLocation>
        <location evidence="1">Membrane</location>
    </subcellularLocation>
</comment>
<dbReference type="InterPro" id="IPR035780">
    <property type="entry name" value="SPRY_Ssh4-like"/>
</dbReference>
<dbReference type="SUPFAM" id="SSF49899">
    <property type="entry name" value="Concanavalin A-like lectins/glucanases"/>
    <property type="match status" value="1"/>
</dbReference>
<feature type="domain" description="SPRY" evidence="6">
    <location>
        <begin position="193"/>
        <end position="338"/>
    </location>
</feature>
<dbReference type="InterPro" id="IPR013320">
    <property type="entry name" value="ConA-like_dom_sf"/>
</dbReference>
<dbReference type="EMBL" id="KQ964246">
    <property type="protein sequence ID" value="KXJ96116.1"/>
    <property type="molecule type" value="Genomic_DNA"/>
</dbReference>
<evidence type="ECO:0000256" key="5">
    <source>
        <dbReference type="SAM" id="MobiDB-lite"/>
    </source>
</evidence>
<dbReference type="OrthoDB" id="25503at2759"/>
<keyword evidence="8" id="KW-1185">Reference proteome</keyword>
<dbReference type="CDD" id="cd12910">
    <property type="entry name" value="SPRY_SSH4_like"/>
    <property type="match status" value="1"/>
</dbReference>
<dbReference type="STRING" id="196109.A0A136JG83"/>
<feature type="compositionally biased region" description="Low complexity" evidence="5">
    <location>
        <begin position="56"/>
        <end position="65"/>
    </location>
</feature>
<keyword evidence="4" id="KW-0472">Membrane</keyword>
<dbReference type="Proteomes" id="UP000070501">
    <property type="component" value="Unassembled WGS sequence"/>
</dbReference>
<evidence type="ECO:0000313" key="7">
    <source>
        <dbReference type="EMBL" id="KXJ96116.1"/>
    </source>
</evidence>
<feature type="region of interest" description="Disordered" evidence="5">
    <location>
        <begin position="1"/>
        <end position="100"/>
    </location>
</feature>
<organism evidence="7 8">
    <name type="scientific">Microdochium bolleyi</name>
    <dbReference type="NCBI Taxonomy" id="196109"/>
    <lineage>
        <taxon>Eukaryota</taxon>
        <taxon>Fungi</taxon>
        <taxon>Dikarya</taxon>
        <taxon>Ascomycota</taxon>
        <taxon>Pezizomycotina</taxon>
        <taxon>Sordariomycetes</taxon>
        <taxon>Xylariomycetidae</taxon>
        <taxon>Xylariales</taxon>
        <taxon>Microdochiaceae</taxon>
        <taxon>Microdochium</taxon>
    </lineage>
</organism>
<keyword evidence="3" id="KW-1133">Transmembrane helix</keyword>
<evidence type="ECO:0000256" key="4">
    <source>
        <dbReference type="ARBA" id="ARBA00023136"/>
    </source>
</evidence>
<evidence type="ECO:0000259" key="6">
    <source>
        <dbReference type="SMART" id="SM00449"/>
    </source>
</evidence>
<dbReference type="InterPro" id="IPR050618">
    <property type="entry name" value="Ubq-SigPath_Reg"/>
</dbReference>
<dbReference type="InterPro" id="IPR003877">
    <property type="entry name" value="SPRY_dom"/>
</dbReference>
<evidence type="ECO:0000256" key="3">
    <source>
        <dbReference type="ARBA" id="ARBA00022989"/>
    </source>
</evidence>
<evidence type="ECO:0000256" key="1">
    <source>
        <dbReference type="ARBA" id="ARBA00004370"/>
    </source>
</evidence>
<dbReference type="Gene3D" id="2.60.120.920">
    <property type="match status" value="1"/>
</dbReference>
<dbReference type="Pfam" id="PF00622">
    <property type="entry name" value="SPRY"/>
    <property type="match status" value="1"/>
</dbReference>
<gene>
    <name evidence="7" type="ORF">Micbo1qcDRAFT_158319</name>
</gene>
<dbReference type="InterPro" id="IPR043136">
    <property type="entry name" value="B30.2/SPRY_sf"/>
</dbReference>
<accession>A0A136JG83</accession>
<protein>
    <recommendedName>
        <fullName evidence="6">SPRY domain-containing protein</fullName>
    </recommendedName>
</protein>
<proteinExistence type="predicted"/>
<dbReference type="AlphaFoldDB" id="A0A136JG83"/>
<keyword evidence="2" id="KW-0812">Transmembrane</keyword>
<evidence type="ECO:0000256" key="2">
    <source>
        <dbReference type="ARBA" id="ARBA00022692"/>
    </source>
</evidence>